<organism evidence="5 6">
    <name type="scientific">Trypanosoma vivax (strain Y486)</name>
    <dbReference type="NCBI Taxonomy" id="1055687"/>
    <lineage>
        <taxon>Eukaryota</taxon>
        <taxon>Discoba</taxon>
        <taxon>Euglenozoa</taxon>
        <taxon>Kinetoplastea</taxon>
        <taxon>Metakinetoplastina</taxon>
        <taxon>Trypanosomatida</taxon>
        <taxon>Trypanosomatidae</taxon>
        <taxon>Trypanosoma</taxon>
        <taxon>Duttonella</taxon>
    </lineage>
</organism>
<dbReference type="Pfam" id="PF20445">
    <property type="entry name" value="RHS_N"/>
    <property type="match status" value="1"/>
</dbReference>
<dbReference type="Pfam" id="PF07999">
    <property type="entry name" value="RHSP"/>
    <property type="match status" value="1"/>
</dbReference>
<dbReference type="Proteomes" id="UP000009027">
    <property type="component" value="Unassembled WGS sequence"/>
</dbReference>
<dbReference type="VEuPathDB" id="TriTrypDB:TvY486_0027910"/>
<feature type="domain" description="Retrotransposon hot spot protein N-terminal" evidence="3">
    <location>
        <begin position="180"/>
        <end position="298"/>
    </location>
</feature>
<dbReference type="OMA" id="RANMSEY"/>
<dbReference type="InterPro" id="IPR046835">
    <property type="entry name" value="RHS_N"/>
</dbReference>
<dbReference type="Pfam" id="PF24466">
    <property type="entry name" value="DUF7578"/>
    <property type="match status" value="1"/>
</dbReference>
<dbReference type="InterPro" id="IPR046836">
    <property type="entry name" value="RHS_C"/>
</dbReference>
<sequence>MEKRHGKRSNAAVANSVTRGNEDRRSKQECVSAKPCSPPLSSRLRDILISDGTETPRMLLSEFLHLYVSPEAVVEPGRDVYMDVFALDPKSHIQDGGVLGVVCVRPEYHAYERVRDLNILHSKGIYTLSQWERAPDDLRAAIGVVTRGLIEAEVTTAVAGDVCGDADECLAMDQRAVDLYESVFNATWSYLETNCAEHPLGMKISSGTPPQMWTKDTLDEQPYIFFSEDICNFYSGGTVLLVLTSKMGWPYTKFDEPEDRNEHLGGGEFYRDVFVRRGIVRVSTIVMNDVGKWLSGEQRQPTPFILVGTPGMGRSAALGPYLLHQLLHYDHEKLRAVAYFQDGEAYIFYKVSANWETGRAVHYAVAGDAVSAVNDMAKRGVKGYIIADWPTLTPLYKTLPIALWGIVVMSAPYREQLSYWEVSKCVKLHGLSCYRPFEIKAIFAWMLHSGQKNGREVDPEGKWKEIMDRITKVGPLPAYVFNKEKFMLRKREVECFLHRANMSEYEPYYCITFEEIIWWGDHYAYRLLARIRVQPSPTREAVYVTDALSDYIRSELRERLGGGNFELLRLMNLGSRLDINIK</sequence>
<evidence type="ECO:0000256" key="1">
    <source>
        <dbReference type="SAM" id="MobiDB-lite"/>
    </source>
</evidence>
<dbReference type="InterPro" id="IPR052980">
    <property type="entry name" value="Crinkler_effector"/>
</dbReference>
<accession>F9WR46</accession>
<feature type="domain" description="Retrotransposon hot spot protein,C-terminal" evidence="2">
    <location>
        <begin position="305"/>
        <end position="555"/>
    </location>
</feature>
<dbReference type="InterPro" id="IPR006518">
    <property type="entry name" value="Trypano_RHS"/>
</dbReference>
<dbReference type="EMBL" id="CAEX01004705">
    <property type="protein sequence ID" value="CCD20030.1"/>
    <property type="molecule type" value="Genomic_DNA"/>
</dbReference>
<dbReference type="InterPro" id="IPR056000">
    <property type="entry name" value="DUF7578"/>
</dbReference>
<feature type="domain" description="DUF7578" evidence="4">
    <location>
        <begin position="56"/>
        <end position="117"/>
    </location>
</feature>
<keyword evidence="6" id="KW-1185">Reference proteome</keyword>
<evidence type="ECO:0000313" key="5">
    <source>
        <dbReference type="EMBL" id="CCD20030.1"/>
    </source>
</evidence>
<protein>
    <submittedName>
        <fullName evidence="5">Retrotransposon hot spot protein (RHS), putative</fullName>
    </submittedName>
</protein>
<evidence type="ECO:0000313" key="6">
    <source>
        <dbReference type="Proteomes" id="UP000009027"/>
    </source>
</evidence>
<gene>
    <name evidence="5" type="ORF">TvY486_0027910</name>
</gene>
<evidence type="ECO:0000259" key="2">
    <source>
        <dbReference type="Pfam" id="PF07999"/>
    </source>
</evidence>
<dbReference type="AlphaFoldDB" id="F9WR46"/>
<dbReference type="PANTHER" id="PTHR33129">
    <property type="entry name" value="PROTEIN KINASE DOMAIN-CONTAINING PROTEIN-RELATED"/>
    <property type="match status" value="1"/>
</dbReference>
<dbReference type="NCBIfam" id="TIGR01631">
    <property type="entry name" value="Trypano_RHS"/>
    <property type="match status" value="1"/>
</dbReference>
<name>F9WR46_TRYVY</name>
<proteinExistence type="predicted"/>
<dbReference type="PANTHER" id="PTHR33129:SF3">
    <property type="entry name" value="HOT SPOT (RHS) PROTEIN, PUTATIVE-RELATED"/>
    <property type="match status" value="1"/>
</dbReference>
<reference evidence="5 6" key="1">
    <citation type="journal article" date="2012" name="Proc. Natl. Acad. Sci. U.S.A.">
        <title>Antigenic diversity is generated by distinct evolutionary mechanisms in African trypanosome species.</title>
        <authorList>
            <person name="Jackson A.P."/>
            <person name="Berry A."/>
            <person name="Aslett M."/>
            <person name="Allison H.C."/>
            <person name="Burton P."/>
            <person name="Vavrova-Anderson J."/>
            <person name="Brown R."/>
            <person name="Browne H."/>
            <person name="Corton N."/>
            <person name="Hauser H."/>
            <person name="Gamble J."/>
            <person name="Gilderthorp R."/>
            <person name="Marcello L."/>
            <person name="McQuillan J."/>
            <person name="Otto T.D."/>
            <person name="Quail M.A."/>
            <person name="Sanders M.J."/>
            <person name="van Tonder A."/>
            <person name="Ginger M.L."/>
            <person name="Field M.C."/>
            <person name="Barry J.D."/>
            <person name="Hertz-Fowler C."/>
            <person name="Berriman M."/>
        </authorList>
    </citation>
    <scope>NUCLEOTIDE SEQUENCE</scope>
    <source>
        <strain evidence="5 6">Y486</strain>
    </source>
</reference>
<evidence type="ECO:0000259" key="4">
    <source>
        <dbReference type="Pfam" id="PF24466"/>
    </source>
</evidence>
<evidence type="ECO:0000259" key="3">
    <source>
        <dbReference type="Pfam" id="PF20445"/>
    </source>
</evidence>
<feature type="region of interest" description="Disordered" evidence="1">
    <location>
        <begin position="1"/>
        <end position="38"/>
    </location>
</feature>